<dbReference type="RefSeq" id="WP_120978606.1">
    <property type="nucleotide sequence ID" value="NZ_RBZM01000008.1"/>
</dbReference>
<proteinExistence type="predicted"/>
<keyword evidence="2" id="KW-1185">Reference proteome</keyword>
<gene>
    <name evidence="1" type="ORF">D7Z26_19030</name>
</gene>
<dbReference type="PANTHER" id="PTHR21525:SF9">
    <property type="entry name" value="CHANNEL_COLICIN DOMAIN-CONTAINING PROTEIN"/>
    <property type="match status" value="1"/>
</dbReference>
<dbReference type="OrthoDB" id="2891040at2"/>
<reference evidence="1 2" key="1">
    <citation type="submission" date="2018-10" db="EMBL/GenBank/DDBJ databases">
        <title>Cohnella sp. M2MS4P-1, whole genome shotgun sequence.</title>
        <authorList>
            <person name="Tuo L."/>
        </authorList>
    </citation>
    <scope>NUCLEOTIDE SEQUENCE [LARGE SCALE GENOMIC DNA]</scope>
    <source>
        <strain evidence="1 2">M2MS4P-1</strain>
    </source>
</reference>
<comment type="caution">
    <text evidence="1">The sequence shown here is derived from an EMBL/GenBank/DDBJ whole genome shotgun (WGS) entry which is preliminary data.</text>
</comment>
<evidence type="ECO:0000313" key="2">
    <source>
        <dbReference type="Proteomes" id="UP000282076"/>
    </source>
</evidence>
<organism evidence="1 2">
    <name type="scientific">Cohnella endophytica</name>
    <dbReference type="NCBI Taxonomy" id="2419778"/>
    <lineage>
        <taxon>Bacteria</taxon>
        <taxon>Bacillati</taxon>
        <taxon>Bacillota</taxon>
        <taxon>Bacilli</taxon>
        <taxon>Bacillales</taxon>
        <taxon>Paenibacillaceae</taxon>
        <taxon>Cohnella</taxon>
    </lineage>
</organism>
<protein>
    <recommendedName>
        <fullName evidence="3">Glycine zipper domain-containing protein</fullName>
    </recommendedName>
</protein>
<evidence type="ECO:0000313" key="1">
    <source>
        <dbReference type="EMBL" id="RKP49923.1"/>
    </source>
</evidence>
<dbReference type="EMBL" id="RBZM01000008">
    <property type="protein sequence ID" value="RKP49923.1"/>
    <property type="molecule type" value="Genomic_DNA"/>
</dbReference>
<dbReference type="Proteomes" id="UP000282076">
    <property type="component" value="Unassembled WGS sequence"/>
</dbReference>
<sequence length="113" mass="11663">MFQGGSLWAGLLSGGMSQFQDTRNLRQGQIGKREYTKQTVENATGAVGVMAGVEYGAVLGSAVLPGVGTVAGAMLGGVLGDRLGRMLGGQAGNMLVQNPLVNKVVEPMEEIIQ</sequence>
<evidence type="ECO:0008006" key="3">
    <source>
        <dbReference type="Google" id="ProtNLM"/>
    </source>
</evidence>
<accession>A0A494XQX6</accession>
<dbReference type="AlphaFoldDB" id="A0A494XQX6"/>
<name>A0A494XQX6_9BACL</name>
<dbReference type="PANTHER" id="PTHR21525">
    <property type="entry name" value="MOTILE SPERM PROTEIN"/>
    <property type="match status" value="1"/>
</dbReference>